<organism evidence="5 7">
    <name type="scientific">Dracunculus medinensis</name>
    <name type="common">Guinea worm</name>
    <dbReference type="NCBI Taxonomy" id="318479"/>
    <lineage>
        <taxon>Eukaryota</taxon>
        <taxon>Metazoa</taxon>
        <taxon>Ecdysozoa</taxon>
        <taxon>Nematoda</taxon>
        <taxon>Chromadorea</taxon>
        <taxon>Rhabditida</taxon>
        <taxon>Spirurina</taxon>
        <taxon>Dracunculoidea</taxon>
        <taxon>Dracunculidae</taxon>
        <taxon>Dracunculus</taxon>
    </lineage>
</organism>
<dbReference type="InterPro" id="IPR050374">
    <property type="entry name" value="RRT5_SRSF_SR"/>
</dbReference>
<protein>
    <submittedName>
        <fullName evidence="7">RRM domain-containing protein</fullName>
    </submittedName>
</protein>
<reference evidence="4 6" key="2">
    <citation type="submission" date="2018-11" db="EMBL/GenBank/DDBJ databases">
        <authorList>
            <consortium name="Pathogen Informatics"/>
        </authorList>
    </citation>
    <scope>NUCLEOTIDE SEQUENCE [LARGE SCALE GENOMIC DNA]</scope>
</reference>
<feature type="domain" description="RRM" evidence="3">
    <location>
        <begin position="15"/>
        <end position="93"/>
    </location>
</feature>
<evidence type="ECO:0000256" key="1">
    <source>
        <dbReference type="ARBA" id="ARBA00022884"/>
    </source>
</evidence>
<accession>A0A0N4U7J1</accession>
<proteinExistence type="predicted"/>
<dbReference type="PANTHER" id="PTHR23003">
    <property type="entry name" value="RNA RECOGNITION MOTIF RRM DOMAIN CONTAINING PROTEIN"/>
    <property type="match status" value="1"/>
</dbReference>
<dbReference type="GO" id="GO:1990904">
    <property type="term" value="C:ribonucleoprotein complex"/>
    <property type="evidence" value="ECO:0007669"/>
    <property type="project" value="TreeGrafter"/>
</dbReference>
<evidence type="ECO:0000313" key="6">
    <source>
        <dbReference type="Proteomes" id="UP000274756"/>
    </source>
</evidence>
<name>A0A0N4U7J1_DRAME</name>
<evidence type="ECO:0000313" key="4">
    <source>
        <dbReference type="EMBL" id="VDN50210.1"/>
    </source>
</evidence>
<dbReference type="PROSITE" id="PS50102">
    <property type="entry name" value="RRM"/>
    <property type="match status" value="3"/>
</dbReference>
<evidence type="ECO:0000313" key="7">
    <source>
        <dbReference type="WBParaSite" id="DME_0000295401-mRNA-1"/>
    </source>
</evidence>
<dbReference type="STRING" id="318479.A0A0N4U7J1"/>
<dbReference type="SUPFAM" id="SSF54928">
    <property type="entry name" value="RNA-binding domain, RBD"/>
    <property type="match status" value="2"/>
</dbReference>
<dbReference type="AlphaFoldDB" id="A0A0N4U7J1"/>
<dbReference type="PANTHER" id="PTHR23003:SF3">
    <property type="entry name" value="FI21236P1-RELATED"/>
    <property type="match status" value="1"/>
</dbReference>
<dbReference type="SMART" id="SM00360">
    <property type="entry name" value="RRM"/>
    <property type="match status" value="3"/>
</dbReference>
<dbReference type="Proteomes" id="UP000274756">
    <property type="component" value="Unassembled WGS sequence"/>
</dbReference>
<evidence type="ECO:0000256" key="2">
    <source>
        <dbReference type="PROSITE-ProRule" id="PRU00176"/>
    </source>
</evidence>
<keyword evidence="6" id="KW-1185">Reference proteome</keyword>
<dbReference type="InterPro" id="IPR012677">
    <property type="entry name" value="Nucleotide-bd_a/b_plait_sf"/>
</dbReference>
<keyword evidence="1 2" id="KW-0694">RNA-binding</keyword>
<dbReference type="WBParaSite" id="DME_0000295401-mRNA-1">
    <property type="protein sequence ID" value="DME_0000295401-mRNA-1"/>
    <property type="gene ID" value="DME_0000295401"/>
</dbReference>
<gene>
    <name evidence="4" type="ORF">DME_LOCUS183</name>
</gene>
<dbReference type="GO" id="GO:0005737">
    <property type="term" value="C:cytoplasm"/>
    <property type="evidence" value="ECO:0007669"/>
    <property type="project" value="TreeGrafter"/>
</dbReference>
<dbReference type="InterPro" id="IPR000504">
    <property type="entry name" value="RRM_dom"/>
</dbReference>
<evidence type="ECO:0000259" key="3">
    <source>
        <dbReference type="PROSITE" id="PS50102"/>
    </source>
</evidence>
<sequence length="419" mass="45768">MTAFMDGRRNVRNDRMVYISNIPYDVRWMELKDLIREKAGEVNFVEILEDRNGKSKGSAVVEFREKESVERCVEALHRFVMNDRMLTAKEIRDPVAFFRKVKDDTGIDFLNGLHGAPVDTRARRDESFETYGLSPAFLHQLNIDGSLTNRVFVSNLPYNLQSGRLYDIFSLAGKVTWVDLHLDKEGHSKGMAVVQYSHPIEAVQAISMLNNQRVFDRLMNVKMDRFDPVDEKREGDLPIGLRSIGMGLGANGAPLGDVSSIISSLSSSSGAVDHSSTHYVSGQSGYQTASSPAFQSAGIASALPFASSNYTSTASPFAAASNATFGSGSFGGYGGGYSGHRSIIIKNIGGLVSGVLPLDYTWQIVRDRVQQFGPVDHAEMIAPGCAKVSFASSSDAERARKALQNTTVEGRLIGVEFLA</sequence>
<dbReference type="EMBL" id="UYYG01000001">
    <property type="protein sequence ID" value="VDN50210.1"/>
    <property type="molecule type" value="Genomic_DNA"/>
</dbReference>
<dbReference type="GO" id="GO:0005634">
    <property type="term" value="C:nucleus"/>
    <property type="evidence" value="ECO:0007669"/>
    <property type="project" value="TreeGrafter"/>
</dbReference>
<dbReference type="InterPro" id="IPR035979">
    <property type="entry name" value="RBD_domain_sf"/>
</dbReference>
<dbReference type="Gene3D" id="3.30.70.330">
    <property type="match status" value="3"/>
</dbReference>
<feature type="domain" description="RRM" evidence="3">
    <location>
        <begin position="341"/>
        <end position="419"/>
    </location>
</feature>
<reference evidence="7" key="1">
    <citation type="submission" date="2017-02" db="UniProtKB">
        <authorList>
            <consortium name="WormBaseParasite"/>
        </authorList>
    </citation>
    <scope>IDENTIFICATION</scope>
</reference>
<dbReference type="Pfam" id="PF00076">
    <property type="entry name" value="RRM_1"/>
    <property type="match status" value="3"/>
</dbReference>
<dbReference type="CDD" id="cd00590">
    <property type="entry name" value="RRM_SF"/>
    <property type="match status" value="1"/>
</dbReference>
<feature type="domain" description="RRM" evidence="3">
    <location>
        <begin position="149"/>
        <end position="226"/>
    </location>
</feature>
<dbReference type="Proteomes" id="UP000038040">
    <property type="component" value="Unplaced"/>
</dbReference>
<dbReference type="GO" id="GO:0003729">
    <property type="term" value="F:mRNA binding"/>
    <property type="evidence" value="ECO:0007669"/>
    <property type="project" value="TreeGrafter"/>
</dbReference>
<evidence type="ECO:0000313" key="5">
    <source>
        <dbReference type="Proteomes" id="UP000038040"/>
    </source>
</evidence>
<dbReference type="OrthoDB" id="610462at2759"/>